<dbReference type="Gene3D" id="1.10.357.10">
    <property type="entry name" value="Tetracycline Repressor, domain 2"/>
    <property type="match status" value="1"/>
</dbReference>
<dbReference type="PANTHER" id="PTHR30055:SF238">
    <property type="entry name" value="MYCOFACTOCIN BIOSYNTHESIS TRANSCRIPTIONAL REGULATOR MFTR-RELATED"/>
    <property type="match status" value="1"/>
</dbReference>
<accession>A0ABV9GMT9</accession>
<keyword evidence="3" id="KW-0804">Transcription</keyword>
<dbReference type="PROSITE" id="PS01081">
    <property type="entry name" value="HTH_TETR_1"/>
    <property type="match status" value="1"/>
</dbReference>
<evidence type="ECO:0000313" key="6">
    <source>
        <dbReference type="EMBL" id="MFC4619292.1"/>
    </source>
</evidence>
<dbReference type="InterPro" id="IPR041347">
    <property type="entry name" value="MftR_C"/>
</dbReference>
<keyword evidence="2 4" id="KW-0238">DNA-binding</keyword>
<name>A0ABV9GMT9_9BACL</name>
<comment type="caution">
    <text evidence="6">The sequence shown here is derived from an EMBL/GenBank/DDBJ whole genome shotgun (WGS) entry which is preliminary data.</text>
</comment>
<dbReference type="Pfam" id="PF17754">
    <property type="entry name" value="TetR_C_14"/>
    <property type="match status" value="1"/>
</dbReference>
<dbReference type="InterPro" id="IPR009057">
    <property type="entry name" value="Homeodomain-like_sf"/>
</dbReference>
<protein>
    <submittedName>
        <fullName evidence="6">TetR family transcriptional regulator</fullName>
    </submittedName>
</protein>
<dbReference type="Pfam" id="PF00440">
    <property type="entry name" value="TetR_N"/>
    <property type="match status" value="1"/>
</dbReference>
<gene>
    <name evidence="6" type="ORF">ACFO4N_11265</name>
</gene>
<evidence type="ECO:0000256" key="3">
    <source>
        <dbReference type="ARBA" id="ARBA00023163"/>
    </source>
</evidence>
<dbReference type="InterPro" id="IPR023772">
    <property type="entry name" value="DNA-bd_HTH_TetR-type_CS"/>
</dbReference>
<feature type="DNA-binding region" description="H-T-H motif" evidence="4">
    <location>
        <begin position="32"/>
        <end position="51"/>
    </location>
</feature>
<feature type="domain" description="HTH tetR-type" evidence="5">
    <location>
        <begin position="9"/>
        <end position="69"/>
    </location>
</feature>
<dbReference type="RefSeq" id="WP_376846390.1">
    <property type="nucleotide sequence ID" value="NZ_JBHSFW010000007.1"/>
</dbReference>
<keyword evidence="7" id="KW-1185">Reference proteome</keyword>
<dbReference type="Proteomes" id="UP001596022">
    <property type="component" value="Unassembled WGS sequence"/>
</dbReference>
<evidence type="ECO:0000256" key="1">
    <source>
        <dbReference type="ARBA" id="ARBA00023015"/>
    </source>
</evidence>
<dbReference type="PRINTS" id="PR00455">
    <property type="entry name" value="HTHTETR"/>
</dbReference>
<reference evidence="7" key="1">
    <citation type="journal article" date="2019" name="Int. J. Syst. Evol. Microbiol.">
        <title>The Global Catalogue of Microorganisms (GCM) 10K type strain sequencing project: providing services to taxonomists for standard genome sequencing and annotation.</title>
        <authorList>
            <consortium name="The Broad Institute Genomics Platform"/>
            <consortium name="The Broad Institute Genome Sequencing Center for Infectious Disease"/>
            <person name="Wu L."/>
            <person name="Ma J."/>
        </authorList>
    </citation>
    <scope>NUCLEOTIDE SEQUENCE [LARGE SCALE GENOMIC DNA]</scope>
    <source>
        <strain evidence="7">CGMCC 1.16306</strain>
    </source>
</reference>
<proteinExistence type="predicted"/>
<sequence>MGLRERKKAVTKTSIQKCALNLFREHGYHTTTVEQIAQEAGISRRTFFRYFPKKEDVVLHDEYDLRILEAFEAQPPELGPIEALRNAMKETHSSMSDSDLIEERERNKLISSVPELRLQSLNKITQLMSWLTEAVAKRSGRDPDDFATRMFVGAVIGIILSTELYAAEESDGDYFDLVDDALAFLQTRLHM</sequence>
<dbReference type="PROSITE" id="PS50977">
    <property type="entry name" value="HTH_TETR_2"/>
    <property type="match status" value="1"/>
</dbReference>
<dbReference type="InterPro" id="IPR001647">
    <property type="entry name" value="HTH_TetR"/>
</dbReference>
<dbReference type="InterPro" id="IPR050109">
    <property type="entry name" value="HTH-type_TetR-like_transc_reg"/>
</dbReference>
<evidence type="ECO:0000256" key="2">
    <source>
        <dbReference type="ARBA" id="ARBA00023125"/>
    </source>
</evidence>
<keyword evidence="1" id="KW-0805">Transcription regulation</keyword>
<evidence type="ECO:0000313" key="7">
    <source>
        <dbReference type="Proteomes" id="UP001596022"/>
    </source>
</evidence>
<dbReference type="SUPFAM" id="SSF46689">
    <property type="entry name" value="Homeodomain-like"/>
    <property type="match status" value="1"/>
</dbReference>
<dbReference type="PANTHER" id="PTHR30055">
    <property type="entry name" value="HTH-TYPE TRANSCRIPTIONAL REGULATOR RUTR"/>
    <property type="match status" value="1"/>
</dbReference>
<organism evidence="6 7">
    <name type="scientific">Camelliibacillus cellulosilyticus</name>
    <dbReference type="NCBI Taxonomy" id="2174486"/>
    <lineage>
        <taxon>Bacteria</taxon>
        <taxon>Bacillati</taxon>
        <taxon>Bacillota</taxon>
        <taxon>Bacilli</taxon>
        <taxon>Bacillales</taxon>
        <taxon>Sporolactobacillaceae</taxon>
        <taxon>Camelliibacillus</taxon>
    </lineage>
</organism>
<evidence type="ECO:0000259" key="5">
    <source>
        <dbReference type="PROSITE" id="PS50977"/>
    </source>
</evidence>
<dbReference type="Gene3D" id="1.10.10.60">
    <property type="entry name" value="Homeodomain-like"/>
    <property type="match status" value="1"/>
</dbReference>
<dbReference type="EMBL" id="JBHSFW010000007">
    <property type="protein sequence ID" value="MFC4619292.1"/>
    <property type="molecule type" value="Genomic_DNA"/>
</dbReference>
<evidence type="ECO:0000256" key="4">
    <source>
        <dbReference type="PROSITE-ProRule" id="PRU00335"/>
    </source>
</evidence>